<dbReference type="KEGG" id="pfo:Pfl01_2572"/>
<proteinExistence type="predicted"/>
<dbReference type="AlphaFoldDB" id="Q3KD42"/>
<reference evidence="2 3" key="1">
    <citation type="journal article" date="2009" name="Genome Biol.">
        <title>Genomic and genetic analyses of diversity and plant interactions of Pseudomonas fluorescens.</title>
        <authorList>
            <person name="Silby M.W."/>
            <person name="Cerdeno-Tarraga A.M."/>
            <person name="Vernikos G.S."/>
            <person name="Giddens S.R."/>
            <person name="Jackson R.W."/>
            <person name="Preston G.M."/>
            <person name="Zhang X.X."/>
            <person name="Moon C.D."/>
            <person name="Gehrig S.M."/>
            <person name="Godfrey S.A."/>
            <person name="Knight C.G."/>
            <person name="Malone J.G."/>
            <person name="Robinson Z."/>
            <person name="Spiers A.J."/>
            <person name="Harris S."/>
            <person name="Challis G.L."/>
            <person name="Yaxley A.M."/>
            <person name="Harris D."/>
            <person name="Seeger K."/>
            <person name="Murphy L."/>
            <person name="Rutter S."/>
            <person name="Squares R."/>
            <person name="Quail M.A."/>
            <person name="Saunders E."/>
            <person name="Mavromatis K."/>
            <person name="Brettin T.S."/>
            <person name="Bentley S.D."/>
            <person name="Hothersall J."/>
            <person name="Stephens E."/>
            <person name="Thomas C.M."/>
            <person name="Parkhill J."/>
            <person name="Levy S.B."/>
            <person name="Rainey P.B."/>
            <person name="Thomson N.R."/>
        </authorList>
    </citation>
    <scope>NUCLEOTIDE SEQUENCE [LARGE SCALE GENOMIC DNA]</scope>
    <source>
        <strain evidence="2 3">Pf0-1</strain>
    </source>
</reference>
<gene>
    <name evidence="2" type="ordered locus">Pfl01_2572</name>
</gene>
<dbReference type="InterPro" id="IPR004864">
    <property type="entry name" value="LEA_2"/>
</dbReference>
<evidence type="ECO:0000313" key="2">
    <source>
        <dbReference type="EMBL" id="ABA74313.1"/>
    </source>
</evidence>
<organism evidence="2 3">
    <name type="scientific">Pseudomonas fluorescens (strain Pf0-1)</name>
    <dbReference type="NCBI Taxonomy" id="205922"/>
    <lineage>
        <taxon>Bacteria</taxon>
        <taxon>Pseudomonadati</taxon>
        <taxon>Pseudomonadota</taxon>
        <taxon>Gammaproteobacteria</taxon>
        <taxon>Pseudomonadales</taxon>
        <taxon>Pseudomonadaceae</taxon>
        <taxon>Pseudomonas</taxon>
    </lineage>
</organism>
<dbReference type="SMART" id="SM00769">
    <property type="entry name" value="WHy"/>
    <property type="match status" value="1"/>
</dbReference>
<accession>Q3KD42</accession>
<dbReference type="GO" id="GO:0009269">
    <property type="term" value="P:response to desiccation"/>
    <property type="evidence" value="ECO:0007669"/>
    <property type="project" value="InterPro"/>
</dbReference>
<sequence>MKKGLIPATVQPFFNERASMRRIQAVILSLLLLSLSACALFPNRDPVNINVVGLEPLPSQDLEVRFAIKLRVQNPNETPIDYNGIALDLEVNGHSLASGVSDQSGSIPRFSETIVSVPVSISAFSVLRQTLGLSQTQTLDNLPYVLRGKLAGGLFGTMRFVDTGKLSLPRASAATW</sequence>
<dbReference type="EMBL" id="CP000094">
    <property type="protein sequence ID" value="ABA74313.1"/>
    <property type="molecule type" value="Genomic_DNA"/>
</dbReference>
<protein>
    <recommendedName>
        <fullName evidence="1">Water stress and hypersensitive response domain-containing protein</fullName>
    </recommendedName>
</protein>
<dbReference type="Gene3D" id="2.60.40.1820">
    <property type="match status" value="1"/>
</dbReference>
<dbReference type="Pfam" id="PF03168">
    <property type="entry name" value="LEA_2"/>
    <property type="match status" value="1"/>
</dbReference>
<evidence type="ECO:0000313" key="3">
    <source>
        <dbReference type="Proteomes" id="UP000002704"/>
    </source>
</evidence>
<feature type="domain" description="Water stress and hypersensitive response" evidence="1">
    <location>
        <begin position="49"/>
        <end position="169"/>
    </location>
</feature>
<dbReference type="HOGENOM" id="CLU_120005_0_0_6"/>
<dbReference type="eggNOG" id="COG5608">
    <property type="taxonomic scope" value="Bacteria"/>
</dbReference>
<dbReference type="SUPFAM" id="SSF117070">
    <property type="entry name" value="LEA14-like"/>
    <property type="match status" value="1"/>
</dbReference>
<evidence type="ECO:0000259" key="1">
    <source>
        <dbReference type="SMART" id="SM00769"/>
    </source>
</evidence>
<dbReference type="Proteomes" id="UP000002704">
    <property type="component" value="Chromosome"/>
</dbReference>
<name>Q3KD42_PSEPF</name>
<dbReference type="InterPro" id="IPR013990">
    <property type="entry name" value="WHy-dom"/>
</dbReference>